<protein>
    <submittedName>
        <fullName evidence="1">Uncharacterized protein</fullName>
    </submittedName>
</protein>
<proteinExistence type="predicted"/>
<reference evidence="1 2" key="1">
    <citation type="submission" date="2017-11" db="EMBL/GenBank/DDBJ databases">
        <title>De-novo sequencing of pomegranate (Punica granatum L.) genome.</title>
        <authorList>
            <person name="Akparov Z."/>
            <person name="Amiraslanov A."/>
            <person name="Hajiyeva S."/>
            <person name="Abbasov M."/>
            <person name="Kaur K."/>
            <person name="Hamwieh A."/>
            <person name="Solovyev V."/>
            <person name="Salamov A."/>
            <person name="Braich B."/>
            <person name="Kosarev P."/>
            <person name="Mahmoud A."/>
            <person name="Hajiyev E."/>
            <person name="Babayeva S."/>
            <person name="Izzatullayeva V."/>
            <person name="Mammadov A."/>
            <person name="Mammadov A."/>
            <person name="Sharifova S."/>
            <person name="Ojaghi J."/>
            <person name="Eynullazada K."/>
            <person name="Bayramov B."/>
            <person name="Abdulazimova A."/>
            <person name="Shahmuradov I."/>
        </authorList>
    </citation>
    <scope>NUCLEOTIDE SEQUENCE [LARGE SCALE GENOMIC DNA]</scope>
    <source>
        <strain evidence="2">cv. AG2017</strain>
        <tissue evidence="1">Leaf</tissue>
    </source>
</reference>
<evidence type="ECO:0000313" key="2">
    <source>
        <dbReference type="Proteomes" id="UP000233551"/>
    </source>
</evidence>
<organism evidence="1 2">
    <name type="scientific">Punica granatum</name>
    <name type="common">Pomegranate</name>
    <dbReference type="NCBI Taxonomy" id="22663"/>
    <lineage>
        <taxon>Eukaryota</taxon>
        <taxon>Viridiplantae</taxon>
        <taxon>Streptophyta</taxon>
        <taxon>Embryophyta</taxon>
        <taxon>Tracheophyta</taxon>
        <taxon>Spermatophyta</taxon>
        <taxon>Magnoliopsida</taxon>
        <taxon>eudicotyledons</taxon>
        <taxon>Gunneridae</taxon>
        <taxon>Pentapetalae</taxon>
        <taxon>rosids</taxon>
        <taxon>malvids</taxon>
        <taxon>Myrtales</taxon>
        <taxon>Lythraceae</taxon>
        <taxon>Punica</taxon>
    </lineage>
</organism>
<evidence type="ECO:0000313" key="1">
    <source>
        <dbReference type="EMBL" id="PKI74797.1"/>
    </source>
</evidence>
<sequence>MREMVRVTQLECMGQLRGARIRAERDSTQWRGEGQQGGGSKVAAATAAMAGEVGGPTWLNKLEGHHYGSEWR</sequence>
<dbReference type="Proteomes" id="UP000233551">
    <property type="component" value="Unassembled WGS sequence"/>
</dbReference>
<dbReference type="EMBL" id="PGOL01000193">
    <property type="protein sequence ID" value="PKI74797.1"/>
    <property type="molecule type" value="Genomic_DNA"/>
</dbReference>
<keyword evidence="2" id="KW-1185">Reference proteome</keyword>
<name>A0A2I0L263_PUNGR</name>
<accession>A0A2I0L263</accession>
<comment type="caution">
    <text evidence="1">The sequence shown here is derived from an EMBL/GenBank/DDBJ whole genome shotgun (WGS) entry which is preliminary data.</text>
</comment>
<gene>
    <name evidence="1" type="ORF">CRG98_004815</name>
</gene>
<dbReference type="AlphaFoldDB" id="A0A2I0L263"/>